<keyword evidence="1" id="KW-0547">Nucleotide-binding</keyword>
<feature type="domain" description="Helicase ATP-binding" evidence="5">
    <location>
        <begin position="147"/>
        <end position="314"/>
    </location>
</feature>
<dbReference type="GO" id="GO:0004386">
    <property type="term" value="F:helicase activity"/>
    <property type="evidence" value="ECO:0007669"/>
    <property type="project" value="UniProtKB-KW"/>
</dbReference>
<sequence length="843" mass="93332">MMQQLITRVWENQTFHDQLAILRAAWLRRELKVEEHPDIAEGLLAQSAQAAAILSTSDKPEHLKAAFSAVACAADLGRERLPGLDGVLRIVLTQMGNFPALKTAPAVGQFARLPTRLAIAEEIRRELNRVAVGTGALELTDFQRSLWNVLESGDNVAISAPTSAGKSFVLQAHLRSRARAGKLTSAVYLVPSRALIAQVGDAVATWMREEGLEQLSLVTIPLSADVQLREPAIYVLTQERLQAILTSHPNFRASLIICDEAQGIEDGARGVLLHNVVDQLLERNPSAQVVFAGPNICNAQAFGAMFNLKLLREVESRSPSVVQNLILVNTRSLEVGRVNIERLSDGTQSLIGDADLQRPLPTIKERLVRVAERFGRDKPSILYANGPKDAEDIAKGLKDVFKDVEPVEAITDLIALVKNAVHSKYDLVPCLRRGVGFHYGRIPALVRRGIETAFAEGHIRYLVTTSTLIQGVNFPAANLFVCKPKKGAKKENLDPAEFWNLAGRAGRLGKELQGNIFLIDYQDWDIKYVDAPHEIEIASSIGRTLKKDVVRLIECAENANPPLETEERLSLEATFARLLSDHMSGRLADTFNRYGVPAADRASLSAALEVARDRVRLPLAVLAESPTVSAIRQQRLADYLASEIKGGGSKRIEELMPRHPRDDDAYVRLSEVFKICHRQLLSLDVKKLHSRMAAIAVRWMRGDPVPEIVNENHRRTGGTDIAKSIRETLKDIEQDIRFKYLRLTSCYLSVLAYVLRTTGHEAIAARLPNLPSFLEVGAADQTMISFLGIGITRVTARALTHEAMDKNMDMAAALKWLRDQAMDTLLSSRLMREEVERALRSHA</sequence>
<evidence type="ECO:0000256" key="4">
    <source>
        <dbReference type="ARBA" id="ARBA00022840"/>
    </source>
</evidence>
<dbReference type="InterPro" id="IPR001650">
    <property type="entry name" value="Helicase_C-like"/>
</dbReference>
<reference evidence="7" key="2">
    <citation type="journal article" date="2021" name="Syst. Appl. Microbiol.">
        <title>Roseomonas hellenica sp. nov., isolated from roots of wild-growing Alkanna tinctoria.</title>
        <authorList>
            <person name="Rat A."/>
            <person name="Naranjo H.D."/>
            <person name="Lebbe L."/>
            <person name="Cnockaert M."/>
            <person name="Krigas N."/>
            <person name="Grigoriadou K."/>
            <person name="Maloupa E."/>
            <person name="Willems A."/>
        </authorList>
    </citation>
    <scope>NUCLEOTIDE SEQUENCE</scope>
    <source>
        <strain evidence="7">LMG 31228</strain>
    </source>
</reference>
<evidence type="ECO:0000256" key="3">
    <source>
        <dbReference type="ARBA" id="ARBA00022806"/>
    </source>
</evidence>
<organism evidence="7 8">
    <name type="scientific">Neoroseomonas eburnea</name>
    <dbReference type="NCBI Taxonomy" id="1346889"/>
    <lineage>
        <taxon>Bacteria</taxon>
        <taxon>Pseudomonadati</taxon>
        <taxon>Pseudomonadota</taxon>
        <taxon>Alphaproteobacteria</taxon>
        <taxon>Acetobacterales</taxon>
        <taxon>Acetobacteraceae</taxon>
        <taxon>Neoroseomonas</taxon>
    </lineage>
</organism>
<evidence type="ECO:0000256" key="1">
    <source>
        <dbReference type="ARBA" id="ARBA00022741"/>
    </source>
</evidence>
<dbReference type="GO" id="GO:0016787">
    <property type="term" value="F:hydrolase activity"/>
    <property type="evidence" value="ECO:0007669"/>
    <property type="project" value="UniProtKB-KW"/>
</dbReference>
<dbReference type="EMBL" id="JAAEDL010000031">
    <property type="protein sequence ID" value="MBR0683354.1"/>
    <property type="molecule type" value="Genomic_DNA"/>
</dbReference>
<dbReference type="PROSITE" id="PS51194">
    <property type="entry name" value="HELICASE_CTER"/>
    <property type="match status" value="1"/>
</dbReference>
<evidence type="ECO:0000259" key="5">
    <source>
        <dbReference type="PROSITE" id="PS51192"/>
    </source>
</evidence>
<evidence type="ECO:0000313" key="8">
    <source>
        <dbReference type="Proteomes" id="UP001138709"/>
    </source>
</evidence>
<dbReference type="Pfam" id="PF00270">
    <property type="entry name" value="DEAD"/>
    <property type="match status" value="1"/>
</dbReference>
<keyword evidence="4" id="KW-0067">ATP-binding</keyword>
<dbReference type="GO" id="GO:0005524">
    <property type="term" value="F:ATP binding"/>
    <property type="evidence" value="ECO:0007669"/>
    <property type="project" value="UniProtKB-KW"/>
</dbReference>
<keyword evidence="8" id="KW-1185">Reference proteome</keyword>
<dbReference type="InterPro" id="IPR027417">
    <property type="entry name" value="P-loop_NTPase"/>
</dbReference>
<reference evidence="7" key="1">
    <citation type="submission" date="2020-01" db="EMBL/GenBank/DDBJ databases">
        <authorList>
            <person name="Rat A."/>
        </authorList>
    </citation>
    <scope>NUCLEOTIDE SEQUENCE</scope>
    <source>
        <strain evidence="7">LMG 31228</strain>
    </source>
</reference>
<dbReference type="Proteomes" id="UP001138709">
    <property type="component" value="Unassembled WGS sequence"/>
</dbReference>
<dbReference type="PROSITE" id="PS51192">
    <property type="entry name" value="HELICASE_ATP_BIND_1"/>
    <property type="match status" value="1"/>
</dbReference>
<name>A0A9X9XI18_9PROT</name>
<dbReference type="Gene3D" id="3.40.50.300">
    <property type="entry name" value="P-loop containing nucleotide triphosphate hydrolases"/>
    <property type="match status" value="2"/>
</dbReference>
<dbReference type="SUPFAM" id="SSF52540">
    <property type="entry name" value="P-loop containing nucleoside triphosphate hydrolases"/>
    <property type="match status" value="2"/>
</dbReference>
<proteinExistence type="predicted"/>
<dbReference type="SMART" id="SM00490">
    <property type="entry name" value="HELICc"/>
    <property type="match status" value="1"/>
</dbReference>
<gene>
    <name evidence="7" type="ORF">GXW74_22905</name>
</gene>
<evidence type="ECO:0000313" key="7">
    <source>
        <dbReference type="EMBL" id="MBR0683354.1"/>
    </source>
</evidence>
<accession>A0A9X9XI18</accession>
<dbReference type="InterPro" id="IPR014001">
    <property type="entry name" value="Helicase_ATP-bd"/>
</dbReference>
<dbReference type="InterPro" id="IPR050474">
    <property type="entry name" value="Hel308_SKI2-like"/>
</dbReference>
<keyword evidence="2" id="KW-0378">Hydrolase</keyword>
<feature type="domain" description="Helicase C-terminal" evidence="6">
    <location>
        <begin position="362"/>
        <end position="553"/>
    </location>
</feature>
<dbReference type="GO" id="GO:0003676">
    <property type="term" value="F:nucleic acid binding"/>
    <property type="evidence" value="ECO:0007669"/>
    <property type="project" value="InterPro"/>
</dbReference>
<dbReference type="RefSeq" id="WP_211848927.1">
    <property type="nucleotide sequence ID" value="NZ_JAAEDL010000031.1"/>
</dbReference>
<comment type="caution">
    <text evidence="7">The sequence shown here is derived from an EMBL/GenBank/DDBJ whole genome shotgun (WGS) entry which is preliminary data.</text>
</comment>
<dbReference type="PANTHER" id="PTHR47961">
    <property type="entry name" value="DNA POLYMERASE THETA, PUTATIVE (AFU_ORTHOLOGUE AFUA_1G05260)-RELATED"/>
    <property type="match status" value="1"/>
</dbReference>
<keyword evidence="3 7" id="KW-0347">Helicase</keyword>
<dbReference type="Pfam" id="PF00271">
    <property type="entry name" value="Helicase_C"/>
    <property type="match status" value="1"/>
</dbReference>
<dbReference type="AlphaFoldDB" id="A0A9X9XI18"/>
<dbReference type="SMART" id="SM00487">
    <property type="entry name" value="DEXDc"/>
    <property type="match status" value="1"/>
</dbReference>
<evidence type="ECO:0000256" key="2">
    <source>
        <dbReference type="ARBA" id="ARBA00022801"/>
    </source>
</evidence>
<dbReference type="InterPro" id="IPR011545">
    <property type="entry name" value="DEAD/DEAH_box_helicase_dom"/>
</dbReference>
<evidence type="ECO:0000259" key="6">
    <source>
        <dbReference type="PROSITE" id="PS51194"/>
    </source>
</evidence>
<protein>
    <submittedName>
        <fullName evidence="7">DEAD/DEAH box helicase</fullName>
    </submittedName>
</protein>
<dbReference type="PANTHER" id="PTHR47961:SF8">
    <property type="entry name" value="DEXH-BOX ATP-DEPENDENT RNA HELICASE DEXH15 CHLOROPLASTIC"/>
    <property type="match status" value="1"/>
</dbReference>